<dbReference type="HAMAP" id="MF_01310">
    <property type="entry name" value="Ribosomal_uS11"/>
    <property type="match status" value="1"/>
</dbReference>
<evidence type="ECO:0000256" key="1">
    <source>
        <dbReference type="ARBA" id="ARBA00006194"/>
    </source>
</evidence>
<proteinExistence type="inferred from homology"/>
<dbReference type="Pfam" id="PF00411">
    <property type="entry name" value="Ribosomal_S11"/>
    <property type="match status" value="1"/>
</dbReference>
<gene>
    <name evidence="4" type="ORF">Tci_045813</name>
</gene>
<dbReference type="GO" id="GO:0005840">
    <property type="term" value="C:ribosome"/>
    <property type="evidence" value="ECO:0007669"/>
    <property type="project" value="UniProtKB-KW"/>
</dbReference>
<evidence type="ECO:0000256" key="2">
    <source>
        <dbReference type="ARBA" id="ARBA00022980"/>
    </source>
</evidence>
<comment type="caution">
    <text evidence="4">The sequence shown here is derived from an EMBL/GenBank/DDBJ whole genome shotgun (WGS) entry which is preliminary data.</text>
</comment>
<reference evidence="4" key="1">
    <citation type="journal article" date="2019" name="Sci. Rep.">
        <title>Draft genome of Tanacetum cinerariifolium, the natural source of mosquito coil.</title>
        <authorList>
            <person name="Yamashiro T."/>
            <person name="Shiraishi A."/>
            <person name="Satake H."/>
            <person name="Nakayama K."/>
        </authorList>
    </citation>
    <scope>NUCLEOTIDE SEQUENCE</scope>
</reference>
<dbReference type="GO" id="GO:0006412">
    <property type="term" value="P:translation"/>
    <property type="evidence" value="ECO:0007669"/>
    <property type="project" value="InterPro"/>
</dbReference>
<dbReference type="InterPro" id="IPR001971">
    <property type="entry name" value="Ribosomal_uS11"/>
</dbReference>
<dbReference type="GO" id="GO:0003735">
    <property type="term" value="F:structural constituent of ribosome"/>
    <property type="evidence" value="ECO:0007669"/>
    <property type="project" value="InterPro"/>
</dbReference>
<dbReference type="Gene3D" id="3.30.420.80">
    <property type="entry name" value="Ribosomal protein S11"/>
    <property type="match status" value="1"/>
</dbReference>
<dbReference type="AlphaFoldDB" id="A0A6L2MNE0"/>
<sequence>MKEKKEVGSRNNRRLGSRKIARRIPKRLIHVQASFNNTIVTVTDVRGRVVYWASAGTYGFMGYKKRDTICCSNCSGKCYSCSSGERRAVGLEKGLTTVEGIEAVSSLGVRGEGLSARKRPPNQRGGLCLLFRVRDDSLFVITALKMFSRIKEDGALSSALWLFAYAKESELIRTKTYLKSNATSNTKAPSSSDNSTLITTSTTGVSSAILSASLVASSLMTDSSIESSLLSQATTLQSYTTASGPSTSIPQPCSHVFMPSPQDIVFTTKPFEYEAFVTSISDSKTVPSFEELRTSSPYLSVTDPLPLATNEDSQELWDCLRGLDPFDSVLGSFLYDNSKSLTVKERNERARARERLNGMNRLSLRALSQRKSRGIQDVEPAIEEDNSHLGQWKSIDLENKEESSIPLNASRENPLFILFHQQMWQTVVLSSFTYTNKIYAKVKASK</sequence>
<organism evidence="4">
    <name type="scientific">Tanacetum cinerariifolium</name>
    <name type="common">Dalmatian daisy</name>
    <name type="synonym">Chrysanthemum cinerariifolium</name>
    <dbReference type="NCBI Taxonomy" id="118510"/>
    <lineage>
        <taxon>Eukaryota</taxon>
        <taxon>Viridiplantae</taxon>
        <taxon>Streptophyta</taxon>
        <taxon>Embryophyta</taxon>
        <taxon>Tracheophyta</taxon>
        <taxon>Spermatophyta</taxon>
        <taxon>Magnoliopsida</taxon>
        <taxon>eudicotyledons</taxon>
        <taxon>Gunneridae</taxon>
        <taxon>Pentapetalae</taxon>
        <taxon>asterids</taxon>
        <taxon>campanulids</taxon>
        <taxon>Asterales</taxon>
        <taxon>Asteraceae</taxon>
        <taxon>Asteroideae</taxon>
        <taxon>Anthemideae</taxon>
        <taxon>Anthemidinae</taxon>
        <taxon>Tanacetum</taxon>
    </lineage>
</organism>
<protein>
    <submittedName>
        <fullName evidence="4">Ribosomal protein S11, plastidic</fullName>
    </submittedName>
</protein>
<evidence type="ECO:0000313" key="4">
    <source>
        <dbReference type="EMBL" id="GEU73835.1"/>
    </source>
</evidence>
<dbReference type="GO" id="GO:1990904">
    <property type="term" value="C:ribonucleoprotein complex"/>
    <property type="evidence" value="ECO:0007669"/>
    <property type="project" value="UniProtKB-KW"/>
</dbReference>
<evidence type="ECO:0000256" key="3">
    <source>
        <dbReference type="ARBA" id="ARBA00023274"/>
    </source>
</evidence>
<dbReference type="SUPFAM" id="SSF53137">
    <property type="entry name" value="Translational machinery components"/>
    <property type="match status" value="1"/>
</dbReference>
<comment type="similarity">
    <text evidence="1">Belongs to the universal ribosomal protein uS11 family.</text>
</comment>
<keyword evidence="2 4" id="KW-0689">Ribosomal protein</keyword>
<name>A0A6L2MNE0_TANCI</name>
<keyword evidence="3" id="KW-0687">Ribonucleoprotein</keyword>
<accession>A0A6L2MNE0</accession>
<dbReference type="EMBL" id="BKCJ010006766">
    <property type="protein sequence ID" value="GEU73835.1"/>
    <property type="molecule type" value="Genomic_DNA"/>
</dbReference>
<dbReference type="InterPro" id="IPR036967">
    <property type="entry name" value="Ribosomal_uS11_sf"/>
</dbReference>